<keyword evidence="2" id="KW-1185">Reference proteome</keyword>
<dbReference type="Proteomes" id="UP000016930">
    <property type="component" value="Unassembled WGS sequence"/>
</dbReference>
<dbReference type="OrthoDB" id="2286726at2759"/>
<name>M2P5L0_CERS8</name>
<dbReference type="EMBL" id="KB446072">
    <property type="protein sequence ID" value="EMD30504.1"/>
    <property type="molecule type" value="Genomic_DNA"/>
</dbReference>
<proteinExistence type="predicted"/>
<sequence>MNQHLLWCLNERVFRHFNPTIGSSRIASSAYQKWPTRNSHSNAQVQLSNLSFLHI</sequence>
<evidence type="ECO:0000313" key="2">
    <source>
        <dbReference type="Proteomes" id="UP000016930"/>
    </source>
</evidence>
<organism evidence="1 2">
    <name type="scientific">Ceriporiopsis subvermispora (strain B)</name>
    <name type="common">White-rot fungus</name>
    <name type="synonym">Gelatoporia subvermispora</name>
    <dbReference type="NCBI Taxonomy" id="914234"/>
    <lineage>
        <taxon>Eukaryota</taxon>
        <taxon>Fungi</taxon>
        <taxon>Dikarya</taxon>
        <taxon>Basidiomycota</taxon>
        <taxon>Agaricomycotina</taxon>
        <taxon>Agaricomycetes</taxon>
        <taxon>Polyporales</taxon>
        <taxon>Gelatoporiaceae</taxon>
        <taxon>Gelatoporia</taxon>
    </lineage>
</organism>
<gene>
    <name evidence="1" type="ORF">CERSUDRAFT_163812</name>
</gene>
<evidence type="ECO:0000313" key="1">
    <source>
        <dbReference type="EMBL" id="EMD30504.1"/>
    </source>
</evidence>
<dbReference type="AlphaFoldDB" id="M2P5L0"/>
<dbReference type="HOGENOM" id="CLU_3032178_0_0_1"/>
<accession>M2P5L0</accession>
<protein>
    <submittedName>
        <fullName evidence="1">Uncharacterized protein</fullName>
    </submittedName>
</protein>
<reference evidence="1 2" key="1">
    <citation type="journal article" date="2012" name="Proc. Natl. Acad. Sci. U.S.A.">
        <title>Comparative genomics of Ceriporiopsis subvermispora and Phanerochaete chrysosporium provide insight into selective ligninolysis.</title>
        <authorList>
            <person name="Fernandez-Fueyo E."/>
            <person name="Ruiz-Duenas F.J."/>
            <person name="Ferreira P."/>
            <person name="Floudas D."/>
            <person name="Hibbett D.S."/>
            <person name="Canessa P."/>
            <person name="Larrondo L.F."/>
            <person name="James T.Y."/>
            <person name="Seelenfreund D."/>
            <person name="Lobos S."/>
            <person name="Polanco R."/>
            <person name="Tello M."/>
            <person name="Honda Y."/>
            <person name="Watanabe T."/>
            <person name="Watanabe T."/>
            <person name="Ryu J.S."/>
            <person name="Kubicek C.P."/>
            <person name="Schmoll M."/>
            <person name="Gaskell J."/>
            <person name="Hammel K.E."/>
            <person name="St John F.J."/>
            <person name="Vanden Wymelenberg A."/>
            <person name="Sabat G."/>
            <person name="Splinter BonDurant S."/>
            <person name="Syed K."/>
            <person name="Yadav J.S."/>
            <person name="Doddapaneni H."/>
            <person name="Subramanian V."/>
            <person name="Lavin J.L."/>
            <person name="Oguiza J.A."/>
            <person name="Perez G."/>
            <person name="Pisabarro A.G."/>
            <person name="Ramirez L."/>
            <person name="Santoyo F."/>
            <person name="Master E."/>
            <person name="Coutinho P.M."/>
            <person name="Henrissat B."/>
            <person name="Lombard V."/>
            <person name="Magnuson J.K."/>
            <person name="Kuees U."/>
            <person name="Hori C."/>
            <person name="Igarashi K."/>
            <person name="Samejima M."/>
            <person name="Held B.W."/>
            <person name="Barry K.W."/>
            <person name="LaButti K.M."/>
            <person name="Lapidus A."/>
            <person name="Lindquist E.A."/>
            <person name="Lucas S.M."/>
            <person name="Riley R."/>
            <person name="Salamov A.A."/>
            <person name="Hoffmeister D."/>
            <person name="Schwenk D."/>
            <person name="Hadar Y."/>
            <person name="Yarden O."/>
            <person name="de Vries R.P."/>
            <person name="Wiebenga A."/>
            <person name="Stenlid J."/>
            <person name="Eastwood D."/>
            <person name="Grigoriev I.V."/>
            <person name="Berka R.M."/>
            <person name="Blanchette R.A."/>
            <person name="Kersten P."/>
            <person name="Martinez A.T."/>
            <person name="Vicuna R."/>
            <person name="Cullen D."/>
        </authorList>
    </citation>
    <scope>NUCLEOTIDE SEQUENCE [LARGE SCALE GENOMIC DNA]</scope>
    <source>
        <strain evidence="1 2">B</strain>
    </source>
</reference>
<dbReference type="STRING" id="914234.M2P5L0"/>